<dbReference type="AlphaFoldDB" id="A0A087T6C3"/>
<evidence type="ECO:0000256" key="1">
    <source>
        <dbReference type="SAM" id="MobiDB-lite"/>
    </source>
</evidence>
<reference evidence="2 3" key="1">
    <citation type="submission" date="2013-11" db="EMBL/GenBank/DDBJ databases">
        <title>Genome sequencing of Stegodyphus mimosarum.</title>
        <authorList>
            <person name="Bechsgaard J."/>
        </authorList>
    </citation>
    <scope>NUCLEOTIDE SEQUENCE [LARGE SCALE GENOMIC DNA]</scope>
</reference>
<sequence length="242" mass="26503">MPVFQVASLNIPTIHLTGSPQNSRRNSVIVALSRQSSIISRKNSLGPYFSLQRKGSTGSGGKGSFNGWKAHRRKKSENESSENGSGPEDIVLNNMTPHSPSNQSSEHPHCNGSIPTLQNTPNNKRPVLIQNSINSPKVLSPQNSIKSVSLSQYRDNGTSTPVPNEPIPCSRQMSLNSSIQSQNTLSPSNTYYLPSRQTSISGTSLKEEFKPNNLEGAQTKVENRRTSAECELSQKLCWFIEP</sequence>
<feature type="non-terminal residue" evidence="2">
    <location>
        <position position="242"/>
    </location>
</feature>
<organism evidence="2 3">
    <name type="scientific">Stegodyphus mimosarum</name>
    <name type="common">African social velvet spider</name>
    <dbReference type="NCBI Taxonomy" id="407821"/>
    <lineage>
        <taxon>Eukaryota</taxon>
        <taxon>Metazoa</taxon>
        <taxon>Ecdysozoa</taxon>
        <taxon>Arthropoda</taxon>
        <taxon>Chelicerata</taxon>
        <taxon>Arachnida</taxon>
        <taxon>Araneae</taxon>
        <taxon>Araneomorphae</taxon>
        <taxon>Entelegynae</taxon>
        <taxon>Eresoidea</taxon>
        <taxon>Eresidae</taxon>
        <taxon>Stegodyphus</taxon>
    </lineage>
</organism>
<feature type="region of interest" description="Disordered" evidence="1">
    <location>
        <begin position="48"/>
        <end position="165"/>
    </location>
</feature>
<dbReference type="EMBL" id="KK113642">
    <property type="protein sequence ID" value="KFM60662.1"/>
    <property type="molecule type" value="Genomic_DNA"/>
</dbReference>
<feature type="compositionally biased region" description="Polar residues" evidence="1">
    <location>
        <begin position="113"/>
        <end position="162"/>
    </location>
</feature>
<proteinExistence type="predicted"/>
<dbReference type="Proteomes" id="UP000054359">
    <property type="component" value="Unassembled WGS sequence"/>
</dbReference>
<gene>
    <name evidence="2" type="ORF">X975_22249</name>
</gene>
<keyword evidence="3" id="KW-1185">Reference proteome</keyword>
<accession>A0A087T6C3</accession>
<protein>
    <submittedName>
        <fullName evidence="2">Uncharacterized protein</fullName>
    </submittedName>
</protein>
<name>A0A087T6C3_STEMI</name>
<feature type="compositionally biased region" description="Polar residues" evidence="1">
    <location>
        <begin position="93"/>
        <end position="105"/>
    </location>
</feature>
<evidence type="ECO:0000313" key="3">
    <source>
        <dbReference type="Proteomes" id="UP000054359"/>
    </source>
</evidence>
<evidence type="ECO:0000313" key="2">
    <source>
        <dbReference type="EMBL" id="KFM60662.1"/>
    </source>
</evidence>